<dbReference type="GO" id="GO:0046872">
    <property type="term" value="F:metal ion binding"/>
    <property type="evidence" value="ECO:0007669"/>
    <property type="project" value="UniProtKB-KW"/>
</dbReference>
<dbReference type="AlphaFoldDB" id="A0A6J4TEK0"/>
<dbReference type="CDD" id="cd00685">
    <property type="entry name" value="Trans_IPPS_HT"/>
    <property type="match status" value="1"/>
</dbReference>
<dbReference type="InterPro" id="IPR033749">
    <property type="entry name" value="Polyprenyl_synt_CS"/>
</dbReference>
<dbReference type="PROSITE" id="PS00444">
    <property type="entry name" value="POLYPRENYL_SYNTHASE_2"/>
    <property type="match status" value="1"/>
</dbReference>
<gene>
    <name evidence="7" type="ORF">AVDCRST_MAG79-218</name>
</gene>
<evidence type="ECO:0000256" key="5">
    <source>
        <dbReference type="ARBA" id="ARBA00022842"/>
    </source>
</evidence>
<comment type="similarity">
    <text evidence="2 6">Belongs to the FPP/GGPP synthase family.</text>
</comment>
<evidence type="ECO:0000313" key="7">
    <source>
        <dbReference type="EMBL" id="CAA9521416.1"/>
    </source>
</evidence>
<dbReference type="InterPro" id="IPR000092">
    <property type="entry name" value="Polyprenyl_synt"/>
</dbReference>
<organism evidence="7">
    <name type="scientific">uncultured Thermoleophilia bacterium</name>
    <dbReference type="NCBI Taxonomy" id="1497501"/>
    <lineage>
        <taxon>Bacteria</taxon>
        <taxon>Bacillati</taxon>
        <taxon>Actinomycetota</taxon>
        <taxon>Thermoleophilia</taxon>
        <taxon>environmental samples</taxon>
    </lineage>
</organism>
<evidence type="ECO:0000256" key="4">
    <source>
        <dbReference type="ARBA" id="ARBA00022723"/>
    </source>
</evidence>
<evidence type="ECO:0000256" key="3">
    <source>
        <dbReference type="ARBA" id="ARBA00022679"/>
    </source>
</evidence>
<protein>
    <submittedName>
        <fullName evidence="7">Heptaprenyl diphosphate synthase component II</fullName>
        <ecNumber evidence="7">2.5.1.30</ecNumber>
    </submittedName>
</protein>
<dbReference type="EMBL" id="CADCWC010000038">
    <property type="protein sequence ID" value="CAA9521416.1"/>
    <property type="molecule type" value="Genomic_DNA"/>
</dbReference>
<dbReference type="PANTHER" id="PTHR12001:SF69">
    <property type="entry name" value="ALL TRANS-POLYPRENYL-DIPHOSPHATE SYNTHASE PDSS1"/>
    <property type="match status" value="1"/>
</dbReference>
<proteinExistence type="inferred from homology"/>
<evidence type="ECO:0000256" key="2">
    <source>
        <dbReference type="ARBA" id="ARBA00006706"/>
    </source>
</evidence>
<accession>A0A6J4TEK0</accession>
<evidence type="ECO:0000256" key="6">
    <source>
        <dbReference type="RuleBase" id="RU004466"/>
    </source>
</evidence>
<dbReference type="SUPFAM" id="SSF48576">
    <property type="entry name" value="Terpenoid synthases"/>
    <property type="match status" value="1"/>
</dbReference>
<name>A0A6J4TEK0_9ACTN</name>
<dbReference type="SFLD" id="SFLDS00005">
    <property type="entry name" value="Isoprenoid_Synthase_Type_I"/>
    <property type="match status" value="1"/>
</dbReference>
<keyword evidence="4" id="KW-0479">Metal-binding</keyword>
<keyword evidence="3 6" id="KW-0808">Transferase</keyword>
<dbReference type="InterPro" id="IPR008949">
    <property type="entry name" value="Isoprenoid_synthase_dom_sf"/>
</dbReference>
<dbReference type="GO" id="GO:0000010">
    <property type="term" value="F:heptaprenyl diphosphate synthase activity"/>
    <property type="evidence" value="ECO:0007669"/>
    <property type="project" value="UniProtKB-EC"/>
</dbReference>
<reference evidence="7" key="1">
    <citation type="submission" date="2020-02" db="EMBL/GenBank/DDBJ databases">
        <authorList>
            <person name="Meier V. D."/>
        </authorList>
    </citation>
    <scope>NUCLEOTIDE SEQUENCE</scope>
    <source>
        <strain evidence="7">AVDCRST_MAG79</strain>
    </source>
</reference>
<dbReference type="GO" id="GO:0008299">
    <property type="term" value="P:isoprenoid biosynthetic process"/>
    <property type="evidence" value="ECO:0007669"/>
    <property type="project" value="InterPro"/>
</dbReference>
<dbReference type="PANTHER" id="PTHR12001">
    <property type="entry name" value="GERANYLGERANYL PYROPHOSPHATE SYNTHASE"/>
    <property type="match status" value="1"/>
</dbReference>
<sequence>MSALPSVSSLAGPELVDFRRRLEARLEQAVSFADGSSGRRGRETLQAGGKRLRPLLVYLSSPLAGRGAPDLERGAAAVELVHMASLVHDDVLDRAALRRGLPTVWATHGDAVATATGDYLFARAFAVLAETGNAPASALLADCALALSRGEALQKLQARRPETTPAEYLARCTLKTGALFATACVLGARLGGASDPGTVAALHDYGRSLGLAFQVADDVLDCDGTPEATGKALGTDLIDGTPTLPLLLAARDDRVVAAALRHGVRPADVLGVLHRVGATGALEAARAEAYRHVRAAEAALERLGDDFDLPALGAVAHGVVNRDS</sequence>
<dbReference type="EC" id="2.5.1.30" evidence="7"/>
<dbReference type="PROSITE" id="PS00723">
    <property type="entry name" value="POLYPRENYL_SYNTHASE_1"/>
    <property type="match status" value="1"/>
</dbReference>
<dbReference type="Gene3D" id="1.10.600.10">
    <property type="entry name" value="Farnesyl Diphosphate Synthase"/>
    <property type="match status" value="1"/>
</dbReference>
<evidence type="ECO:0000256" key="1">
    <source>
        <dbReference type="ARBA" id="ARBA00001946"/>
    </source>
</evidence>
<comment type="cofactor">
    <cofactor evidence="1">
        <name>Mg(2+)</name>
        <dbReference type="ChEBI" id="CHEBI:18420"/>
    </cofactor>
</comment>
<keyword evidence="5" id="KW-0460">Magnesium</keyword>
<dbReference type="Pfam" id="PF00348">
    <property type="entry name" value="polyprenyl_synt"/>
    <property type="match status" value="1"/>
</dbReference>